<dbReference type="Proteomes" id="UP000663823">
    <property type="component" value="Unassembled WGS sequence"/>
</dbReference>
<organism evidence="1 2">
    <name type="scientific">Rotaria sordida</name>
    <dbReference type="NCBI Taxonomy" id="392033"/>
    <lineage>
        <taxon>Eukaryota</taxon>
        <taxon>Metazoa</taxon>
        <taxon>Spiralia</taxon>
        <taxon>Gnathifera</taxon>
        <taxon>Rotifera</taxon>
        <taxon>Eurotatoria</taxon>
        <taxon>Bdelloidea</taxon>
        <taxon>Philodinida</taxon>
        <taxon>Philodinidae</taxon>
        <taxon>Rotaria</taxon>
    </lineage>
</organism>
<name>A0A819TRG5_9BILA</name>
<dbReference type="EMBL" id="CAJOAX010010672">
    <property type="protein sequence ID" value="CAF4079337.1"/>
    <property type="molecule type" value="Genomic_DNA"/>
</dbReference>
<dbReference type="Gene3D" id="1.20.58.240">
    <property type="entry name" value="STAT, domain 1"/>
    <property type="match status" value="1"/>
</dbReference>
<evidence type="ECO:0000313" key="1">
    <source>
        <dbReference type="EMBL" id="CAF4079337.1"/>
    </source>
</evidence>
<dbReference type="PANTHER" id="PTHR13170:SF16">
    <property type="entry name" value="PROTEIN O-GLCNACASE"/>
    <property type="match status" value="1"/>
</dbReference>
<gene>
    <name evidence="1" type="ORF">OTI717_LOCUS33105</name>
</gene>
<dbReference type="GO" id="GO:0009100">
    <property type="term" value="P:glycoprotein metabolic process"/>
    <property type="evidence" value="ECO:0007669"/>
    <property type="project" value="TreeGrafter"/>
</dbReference>
<protein>
    <submittedName>
        <fullName evidence="1">Uncharacterized protein</fullName>
    </submittedName>
</protein>
<comment type="caution">
    <text evidence="1">The sequence shown here is derived from an EMBL/GenBank/DDBJ whole genome shotgun (WGS) entry which is preliminary data.</text>
</comment>
<dbReference type="SUPFAM" id="SSF51445">
    <property type="entry name" value="(Trans)glycosidases"/>
    <property type="match status" value="1"/>
</dbReference>
<dbReference type="AlphaFoldDB" id="A0A819TRG5"/>
<dbReference type="GO" id="GO:0016231">
    <property type="term" value="F:beta-N-acetylglucosaminidase activity"/>
    <property type="evidence" value="ECO:0007669"/>
    <property type="project" value="TreeGrafter"/>
</dbReference>
<accession>A0A819TRG5</accession>
<proteinExistence type="predicted"/>
<sequence length="348" mass="40410">YGGRQNDGYTVEYLINNRSVSINVQEQQNECIITAYNEIQTINDMRFVINDYVKTKIIRRKKDGILSTIANGGIHLDIEPFSGRSSNLSSRISGMLINPNCEFELNFIPLNTLIDWLPEFNKIKSAIDLQKILKIDHSLEKMSPKEAVLSLIIDEDSQDSISESQTSIASSKIHRMEYDASGTTSDLTLDDIRLLVELFYLPYEHRPNAQQMFIVFYWLRFNYDQNKKLNEWRCRTSVFHTNVKNFNHFVQRLTTIHSRSLLYNVYNYVIDINSTNLFIKSLIKVMIKTVRQYFYCGNVESGLKRGGLVGEFFNILSLDDFQLIIKSDLNLLSYMFIIQSIISNDHIC</sequence>
<dbReference type="Gene3D" id="3.20.20.80">
    <property type="entry name" value="Glycosidases"/>
    <property type="match status" value="1"/>
</dbReference>
<evidence type="ECO:0000313" key="2">
    <source>
        <dbReference type="Proteomes" id="UP000663823"/>
    </source>
</evidence>
<dbReference type="InterPro" id="IPR017853">
    <property type="entry name" value="GH"/>
</dbReference>
<dbReference type="InterPro" id="IPR051822">
    <property type="entry name" value="Glycosyl_Hydrolase_84"/>
</dbReference>
<dbReference type="PANTHER" id="PTHR13170">
    <property type="entry name" value="O-GLCNACASE"/>
    <property type="match status" value="1"/>
</dbReference>
<feature type="non-terminal residue" evidence="1">
    <location>
        <position position="1"/>
    </location>
</feature>
<reference evidence="1" key="1">
    <citation type="submission" date="2021-02" db="EMBL/GenBank/DDBJ databases">
        <authorList>
            <person name="Nowell W R."/>
        </authorList>
    </citation>
    <scope>NUCLEOTIDE SEQUENCE</scope>
</reference>